<keyword evidence="2" id="KW-0540">Nuclease</keyword>
<dbReference type="InterPro" id="IPR051916">
    <property type="entry name" value="GPI-anchor_lipid_remodeler"/>
</dbReference>
<reference evidence="2" key="1">
    <citation type="submission" date="2020-03" db="EMBL/GenBank/DDBJ databases">
        <title>Ferranicluibacter endophyticum gen. nov., sp. nov., a new genus isolated from Rubus ulmifolius Schott. stem.</title>
        <authorList>
            <person name="Roca-Couso R."/>
            <person name="Flores-Felix J.D."/>
            <person name="Igual J.M."/>
            <person name="Rivas R."/>
        </authorList>
    </citation>
    <scope>NUCLEOTIDE SEQUENCE</scope>
    <source>
        <strain evidence="2">CRRU44</strain>
    </source>
</reference>
<dbReference type="Pfam" id="PF03372">
    <property type="entry name" value="Exo_endo_phos"/>
    <property type="match status" value="1"/>
</dbReference>
<protein>
    <submittedName>
        <fullName evidence="2">Endonuclease/exonuclease/phosphatase family protein</fullName>
    </submittedName>
</protein>
<dbReference type="GO" id="GO:0006506">
    <property type="term" value="P:GPI anchor biosynthetic process"/>
    <property type="evidence" value="ECO:0007669"/>
    <property type="project" value="TreeGrafter"/>
</dbReference>
<dbReference type="InterPro" id="IPR005135">
    <property type="entry name" value="Endo/exonuclease/phosphatase"/>
</dbReference>
<feature type="domain" description="Endonuclease/exonuclease/phosphatase" evidence="1">
    <location>
        <begin position="27"/>
        <end position="256"/>
    </location>
</feature>
<gene>
    <name evidence="2" type="ORF">G8E10_19830</name>
</gene>
<keyword evidence="3" id="KW-1185">Reference proteome</keyword>
<evidence type="ECO:0000313" key="2">
    <source>
        <dbReference type="EMBL" id="NHT77957.1"/>
    </source>
</evidence>
<keyword evidence="2" id="KW-0378">Hydrolase</keyword>
<dbReference type="PANTHER" id="PTHR14859">
    <property type="entry name" value="CALCOFLUOR WHITE HYPERSENSITIVE PROTEIN PRECURSOR"/>
    <property type="match status" value="1"/>
</dbReference>
<dbReference type="PANTHER" id="PTHR14859:SF15">
    <property type="entry name" value="ENDONUCLEASE_EXONUCLEASE_PHOSPHATASE DOMAIN-CONTAINING PROTEIN"/>
    <property type="match status" value="1"/>
</dbReference>
<evidence type="ECO:0000259" key="1">
    <source>
        <dbReference type="Pfam" id="PF03372"/>
    </source>
</evidence>
<comment type="caution">
    <text evidence="2">The sequence shown here is derived from an EMBL/GenBank/DDBJ whole genome shotgun (WGS) entry which is preliminary data.</text>
</comment>
<dbReference type="RefSeq" id="WP_167130423.1">
    <property type="nucleotide sequence ID" value="NZ_JAANCM010000011.1"/>
</dbReference>
<dbReference type="AlphaFoldDB" id="A0AA44CEB0"/>
<name>A0AA44CEB0_9HYPH</name>
<sequence>MSEHDIQPSLDPAAATLPQASGVLSILTYNVHSCIGTDRRMDPERIAEVIAAARPDVIALQELDVGRARTGGIDQAARIADLLRMTSHFHPALHVREEQYGDAILTALPSRLIKAGPIPSVGETRGALWVEVMVDGRPVQIFNTHFGLRRGERRQQAETLLGDAWIGNDACRDQSIILTGDFNAIPSSVAYGLLKRRLLPVRVGVGAGSATGMRMAPTFPSRFPLLRLDHIFVSEGIETITTGPVRTPLSRIASDHLPLQASLRIGGS</sequence>
<accession>A0AA44CEB0</accession>
<dbReference type="Proteomes" id="UP001155840">
    <property type="component" value="Unassembled WGS sequence"/>
</dbReference>
<dbReference type="Gene3D" id="3.60.10.10">
    <property type="entry name" value="Endonuclease/exonuclease/phosphatase"/>
    <property type="match status" value="1"/>
</dbReference>
<keyword evidence="2" id="KW-0255">Endonuclease</keyword>
<dbReference type="InterPro" id="IPR036691">
    <property type="entry name" value="Endo/exonu/phosph_ase_sf"/>
</dbReference>
<dbReference type="EMBL" id="JAANCM010000011">
    <property type="protein sequence ID" value="NHT77957.1"/>
    <property type="molecule type" value="Genomic_DNA"/>
</dbReference>
<dbReference type="SUPFAM" id="SSF56219">
    <property type="entry name" value="DNase I-like"/>
    <property type="match status" value="1"/>
</dbReference>
<proteinExistence type="predicted"/>
<evidence type="ECO:0000313" key="3">
    <source>
        <dbReference type="Proteomes" id="UP001155840"/>
    </source>
</evidence>
<dbReference type="GO" id="GO:0004519">
    <property type="term" value="F:endonuclease activity"/>
    <property type="evidence" value="ECO:0007669"/>
    <property type="project" value="UniProtKB-KW"/>
</dbReference>
<organism evidence="2 3">
    <name type="scientific">Ferranicluibacter rubi</name>
    <dbReference type="NCBI Taxonomy" id="2715133"/>
    <lineage>
        <taxon>Bacteria</taxon>
        <taxon>Pseudomonadati</taxon>
        <taxon>Pseudomonadota</taxon>
        <taxon>Alphaproteobacteria</taxon>
        <taxon>Hyphomicrobiales</taxon>
        <taxon>Rhizobiaceae</taxon>
        <taxon>Ferranicluibacter</taxon>
    </lineage>
</organism>
<dbReference type="GO" id="GO:0016020">
    <property type="term" value="C:membrane"/>
    <property type="evidence" value="ECO:0007669"/>
    <property type="project" value="GOC"/>
</dbReference>